<evidence type="ECO:0000256" key="1">
    <source>
        <dbReference type="ARBA" id="ARBA00004922"/>
    </source>
</evidence>
<keyword evidence="3 5" id="KW-0328">Glycosyltransferase</keyword>
<evidence type="ECO:0000313" key="7">
    <source>
        <dbReference type="EMBL" id="CAF5162472.1"/>
    </source>
</evidence>
<feature type="non-terminal residue" evidence="7">
    <location>
        <position position="1"/>
    </location>
</feature>
<dbReference type="Pfam" id="PF00852">
    <property type="entry name" value="Glyco_transf_10"/>
    <property type="match status" value="1"/>
</dbReference>
<dbReference type="InterPro" id="IPR055270">
    <property type="entry name" value="Glyco_tran_10_C"/>
</dbReference>
<evidence type="ECO:0000259" key="6">
    <source>
        <dbReference type="Pfam" id="PF00852"/>
    </source>
</evidence>
<dbReference type="InterPro" id="IPR038577">
    <property type="entry name" value="GT10-like_C_sf"/>
</dbReference>
<dbReference type="PANTHER" id="PTHR11929:SF194">
    <property type="entry name" value="ALPHA-(1,3)-FUCOSYLTRANSFERASE 10"/>
    <property type="match status" value="1"/>
</dbReference>
<keyword evidence="4 5" id="KW-0808">Transferase</keyword>
<evidence type="ECO:0000256" key="5">
    <source>
        <dbReference type="RuleBase" id="RU003832"/>
    </source>
</evidence>
<evidence type="ECO:0000313" key="8">
    <source>
        <dbReference type="Proteomes" id="UP000681967"/>
    </source>
</evidence>
<evidence type="ECO:0000256" key="2">
    <source>
        <dbReference type="ARBA" id="ARBA00008919"/>
    </source>
</evidence>
<comment type="caution">
    <text evidence="7">The sequence shown here is derived from an EMBL/GenBank/DDBJ whole genome shotgun (WGS) entry which is preliminary data.</text>
</comment>
<keyword evidence="5" id="KW-0333">Golgi apparatus</keyword>
<comment type="subcellular location">
    <subcellularLocation>
        <location evidence="5">Golgi apparatus</location>
        <location evidence="5">Golgi stack membrane</location>
        <topology evidence="5">Single-pass type II membrane protein</topology>
    </subcellularLocation>
</comment>
<dbReference type="EC" id="2.4.1.-" evidence="5"/>
<name>A0A8S3GF70_9BILA</name>
<dbReference type="SUPFAM" id="SSF53756">
    <property type="entry name" value="UDP-Glycosyltransferase/glycogen phosphorylase"/>
    <property type="match status" value="1"/>
</dbReference>
<evidence type="ECO:0000256" key="3">
    <source>
        <dbReference type="ARBA" id="ARBA00022676"/>
    </source>
</evidence>
<dbReference type="GO" id="GO:0046920">
    <property type="term" value="F:alpha-(1-&gt;3)-fucosyltransferase activity"/>
    <property type="evidence" value="ECO:0007669"/>
    <property type="project" value="TreeGrafter"/>
</dbReference>
<feature type="domain" description="Fucosyltransferase C-terminal" evidence="6">
    <location>
        <begin position="18"/>
        <end position="108"/>
    </location>
</feature>
<organism evidence="7 8">
    <name type="scientific">Rotaria magnacalcarata</name>
    <dbReference type="NCBI Taxonomy" id="392030"/>
    <lineage>
        <taxon>Eukaryota</taxon>
        <taxon>Metazoa</taxon>
        <taxon>Spiralia</taxon>
        <taxon>Gnathifera</taxon>
        <taxon>Rotifera</taxon>
        <taxon>Eurotatoria</taxon>
        <taxon>Bdelloidea</taxon>
        <taxon>Philodinida</taxon>
        <taxon>Philodinidae</taxon>
        <taxon>Rotaria</taxon>
    </lineage>
</organism>
<evidence type="ECO:0000256" key="4">
    <source>
        <dbReference type="ARBA" id="ARBA00022679"/>
    </source>
</evidence>
<dbReference type="AlphaFoldDB" id="A0A8S3GF70"/>
<dbReference type="InterPro" id="IPR001503">
    <property type="entry name" value="Glyco_trans_10"/>
</dbReference>
<protein>
    <recommendedName>
        <fullName evidence="5">Fucosyltransferase</fullName>
        <ecNumber evidence="5">2.4.1.-</ecNumber>
    </recommendedName>
</protein>
<feature type="non-terminal residue" evidence="7">
    <location>
        <position position="167"/>
    </location>
</feature>
<dbReference type="Gene3D" id="3.40.50.11660">
    <property type="entry name" value="Glycosyl transferase family 10, C-terminal domain"/>
    <property type="match status" value="1"/>
</dbReference>
<reference evidence="7" key="1">
    <citation type="submission" date="2021-02" db="EMBL/GenBank/DDBJ databases">
        <authorList>
            <person name="Nowell W R."/>
        </authorList>
    </citation>
    <scope>NUCLEOTIDE SEQUENCE</scope>
</reference>
<accession>A0A8S3GF70</accession>
<comment type="similarity">
    <text evidence="2 5">Belongs to the glycosyltransferase 10 family.</text>
</comment>
<keyword evidence="5" id="KW-0472">Membrane</keyword>
<dbReference type="GO" id="GO:0032580">
    <property type="term" value="C:Golgi cisterna membrane"/>
    <property type="evidence" value="ECO:0007669"/>
    <property type="project" value="UniProtKB-SubCell"/>
</dbReference>
<dbReference type="PANTHER" id="PTHR11929">
    <property type="entry name" value="ALPHA- 1,3 -FUCOSYLTRANSFERASE"/>
    <property type="match status" value="1"/>
</dbReference>
<keyword evidence="5" id="KW-0812">Transmembrane</keyword>
<sequence length="167" mass="19247">CLNNRQGYGARMVDNFAAYKNYKFVIAIENSNCQDYVSEKLILAVSSGSIPIVAGFNGRPDYRRYMPEHSYINVFDYSSIKELANDLKRIGSNKTLYESYLWYKKHDNDISKLREMPLNEKLKHLADTIGSNTTMMIDGIAAKEKSENKVCKLIRFVRQTPWQEISA</sequence>
<dbReference type="EMBL" id="CAJOBH010267906">
    <property type="protein sequence ID" value="CAF5162472.1"/>
    <property type="molecule type" value="Genomic_DNA"/>
</dbReference>
<comment type="pathway">
    <text evidence="1">Protein modification; protein glycosylation.</text>
</comment>
<dbReference type="Proteomes" id="UP000681967">
    <property type="component" value="Unassembled WGS sequence"/>
</dbReference>
<proteinExistence type="inferred from homology"/>
<gene>
    <name evidence="7" type="ORF">BYL167_LOCUS74994</name>
</gene>